<dbReference type="InterPro" id="IPR036259">
    <property type="entry name" value="MFS_trans_sf"/>
</dbReference>
<dbReference type="PANTHER" id="PTHR23514:SF13">
    <property type="entry name" value="INNER MEMBRANE PROTEIN YBJJ"/>
    <property type="match status" value="1"/>
</dbReference>
<evidence type="ECO:0000256" key="4">
    <source>
        <dbReference type="ARBA" id="ARBA00023136"/>
    </source>
</evidence>
<evidence type="ECO:0000256" key="3">
    <source>
        <dbReference type="ARBA" id="ARBA00022989"/>
    </source>
</evidence>
<reference evidence="7 8" key="1">
    <citation type="submission" date="2020-08" db="EMBL/GenBank/DDBJ databases">
        <title>Genomic Encyclopedia of Type Strains, Phase III (KMG-III): the genomes of soil and plant-associated and newly described type strains.</title>
        <authorList>
            <person name="Whitman W."/>
        </authorList>
    </citation>
    <scope>NUCLEOTIDE SEQUENCE [LARGE SCALE GENOMIC DNA]</scope>
    <source>
        <strain evidence="7 8">CECT 3226</strain>
    </source>
</reference>
<dbReference type="InterPro" id="IPR051788">
    <property type="entry name" value="MFS_Transporter"/>
</dbReference>
<feature type="transmembrane region" description="Helical" evidence="5">
    <location>
        <begin position="331"/>
        <end position="354"/>
    </location>
</feature>
<dbReference type="Gene3D" id="1.20.1250.20">
    <property type="entry name" value="MFS general substrate transporter like domains"/>
    <property type="match status" value="2"/>
</dbReference>
<feature type="transmembrane region" description="Helical" evidence="5">
    <location>
        <begin position="80"/>
        <end position="102"/>
    </location>
</feature>
<dbReference type="InterPro" id="IPR011701">
    <property type="entry name" value="MFS"/>
</dbReference>
<dbReference type="PROSITE" id="PS50850">
    <property type="entry name" value="MFS"/>
    <property type="match status" value="1"/>
</dbReference>
<feature type="transmembrane region" description="Helical" evidence="5">
    <location>
        <begin position="141"/>
        <end position="162"/>
    </location>
</feature>
<dbReference type="InterPro" id="IPR020846">
    <property type="entry name" value="MFS_dom"/>
</dbReference>
<feature type="transmembrane region" description="Helical" evidence="5">
    <location>
        <begin position="276"/>
        <end position="294"/>
    </location>
</feature>
<dbReference type="GO" id="GO:0005886">
    <property type="term" value="C:plasma membrane"/>
    <property type="evidence" value="ECO:0007669"/>
    <property type="project" value="UniProtKB-SubCell"/>
</dbReference>
<comment type="caution">
    <text evidence="7">The sequence shown here is derived from an EMBL/GenBank/DDBJ whole genome shotgun (WGS) entry which is preliminary data.</text>
</comment>
<protein>
    <submittedName>
        <fullName evidence="7">MFS family permease</fullName>
    </submittedName>
</protein>
<feature type="transmembrane region" description="Helical" evidence="5">
    <location>
        <begin position="300"/>
        <end position="319"/>
    </location>
</feature>
<sequence>MSAVVYGQREVRRARYAVAAVFAVHGAVTGSFATRVPWIQDHAGVSAGQLGLALAFPALGASVAMPLAGSISHRFGARTALRGLIALWTLALVLPSIAPNLLTLCLALFVYGATAGMSDVAMNALGVEVENRLDKSIMSGLHGMWSAGALVGSAAGTLAAHLGSDARLHHALAAAVLTVVGVTVCTWVLDLQPAEDEDPPPRFALPPRSALVIGAIGFCAVFAEGASLDWSAVYLRDQLETSAGLAAACTTGFTLTMAIARIAGDRVVDRYGAVRTVRTSGVVAVLGGLLIVVADHPAMAMGGFALMGLGIAVVVPLCFAAAGRSGSNPSLAIAGVATITYTSGLIAPSAIGLLAQATSLMVSFILVTLLSCGIAGLAGVLRAGDRTKINRPDAAVPEPRP</sequence>
<dbReference type="PANTHER" id="PTHR23514">
    <property type="entry name" value="BYPASS OF STOP CODON PROTEIN 6"/>
    <property type="match status" value="1"/>
</dbReference>
<keyword evidence="8" id="KW-1185">Reference proteome</keyword>
<evidence type="ECO:0000256" key="5">
    <source>
        <dbReference type="SAM" id="Phobius"/>
    </source>
</evidence>
<feature type="transmembrane region" description="Helical" evidence="5">
    <location>
        <begin position="16"/>
        <end position="38"/>
    </location>
</feature>
<keyword evidence="3 5" id="KW-1133">Transmembrane helix</keyword>
<dbReference type="GO" id="GO:0022857">
    <property type="term" value="F:transmembrane transporter activity"/>
    <property type="evidence" value="ECO:0007669"/>
    <property type="project" value="InterPro"/>
</dbReference>
<feature type="transmembrane region" description="Helical" evidence="5">
    <location>
        <begin position="360"/>
        <end position="381"/>
    </location>
</feature>
<dbReference type="SUPFAM" id="SSF103473">
    <property type="entry name" value="MFS general substrate transporter"/>
    <property type="match status" value="1"/>
</dbReference>
<feature type="domain" description="Major facilitator superfamily (MFS) profile" evidence="6">
    <location>
        <begin position="14"/>
        <end position="388"/>
    </location>
</feature>
<keyword evidence="4 5" id="KW-0472">Membrane</keyword>
<feature type="transmembrane region" description="Helical" evidence="5">
    <location>
        <begin position="50"/>
        <end position="68"/>
    </location>
</feature>
<evidence type="ECO:0000259" key="6">
    <source>
        <dbReference type="PROSITE" id="PS50850"/>
    </source>
</evidence>
<dbReference type="CDD" id="cd17393">
    <property type="entry name" value="MFS_MosC_like"/>
    <property type="match status" value="1"/>
</dbReference>
<feature type="transmembrane region" description="Helical" evidence="5">
    <location>
        <begin position="168"/>
        <end position="189"/>
    </location>
</feature>
<feature type="transmembrane region" description="Helical" evidence="5">
    <location>
        <begin position="245"/>
        <end position="264"/>
    </location>
</feature>
<proteinExistence type="predicted"/>
<name>A0A7W8FAF3_9ACTN</name>
<gene>
    <name evidence="7" type="ORF">FHS32_005946</name>
</gene>
<evidence type="ECO:0000256" key="1">
    <source>
        <dbReference type="ARBA" id="ARBA00004651"/>
    </source>
</evidence>
<dbReference type="EMBL" id="JACHJE010000016">
    <property type="protein sequence ID" value="MBB5129168.1"/>
    <property type="molecule type" value="Genomic_DNA"/>
</dbReference>
<dbReference type="FunFam" id="1.20.1250.20:FF:000579">
    <property type="entry name" value="MFS transporter"/>
    <property type="match status" value="1"/>
</dbReference>
<dbReference type="Pfam" id="PF07690">
    <property type="entry name" value="MFS_1"/>
    <property type="match status" value="1"/>
</dbReference>
<evidence type="ECO:0000313" key="8">
    <source>
        <dbReference type="Proteomes" id="UP000568022"/>
    </source>
</evidence>
<comment type="subcellular location">
    <subcellularLocation>
        <location evidence="1">Cell membrane</location>
        <topology evidence="1">Multi-pass membrane protein</topology>
    </subcellularLocation>
</comment>
<evidence type="ECO:0000313" key="7">
    <source>
        <dbReference type="EMBL" id="MBB5129168.1"/>
    </source>
</evidence>
<accession>A0A7W8FAF3</accession>
<dbReference type="Proteomes" id="UP000568022">
    <property type="component" value="Unassembled WGS sequence"/>
</dbReference>
<evidence type="ECO:0000256" key="2">
    <source>
        <dbReference type="ARBA" id="ARBA00022692"/>
    </source>
</evidence>
<keyword evidence="2 5" id="KW-0812">Transmembrane</keyword>
<organism evidence="7 8">
    <name type="scientific">Streptomyces griseoloalbus</name>
    <dbReference type="NCBI Taxonomy" id="67303"/>
    <lineage>
        <taxon>Bacteria</taxon>
        <taxon>Bacillati</taxon>
        <taxon>Actinomycetota</taxon>
        <taxon>Actinomycetes</taxon>
        <taxon>Kitasatosporales</taxon>
        <taxon>Streptomycetaceae</taxon>
        <taxon>Streptomyces</taxon>
    </lineage>
</organism>
<dbReference type="AlphaFoldDB" id="A0A7W8FAF3"/>